<dbReference type="EMBL" id="CAIM01000227">
    <property type="protein sequence ID" value="CCI17658.1"/>
    <property type="molecule type" value="Genomic_DNA"/>
</dbReference>
<feature type="transmembrane region" description="Helical" evidence="8">
    <location>
        <begin position="191"/>
        <end position="207"/>
    </location>
</feature>
<gene>
    <name evidence="10" type="ORF">MICAF_3020004</name>
</gene>
<dbReference type="GO" id="GO:0005886">
    <property type="term" value="C:plasma membrane"/>
    <property type="evidence" value="ECO:0007669"/>
    <property type="project" value="UniProtKB-SubCell"/>
</dbReference>
<organism evidence="10 11">
    <name type="scientific">Microcystis aeruginosa PCC 9807</name>
    <dbReference type="NCBI Taxonomy" id="1160283"/>
    <lineage>
        <taxon>Bacteria</taxon>
        <taxon>Bacillati</taxon>
        <taxon>Cyanobacteriota</taxon>
        <taxon>Cyanophyceae</taxon>
        <taxon>Oscillatoriophycideae</taxon>
        <taxon>Chroococcales</taxon>
        <taxon>Microcystaceae</taxon>
        <taxon>Microcystis</taxon>
    </lineage>
</organism>
<evidence type="ECO:0000256" key="6">
    <source>
        <dbReference type="ARBA" id="ARBA00022989"/>
    </source>
</evidence>
<dbReference type="RefSeq" id="WP_002787494.1">
    <property type="nucleotide sequence ID" value="NZ_HE973356.1"/>
</dbReference>
<evidence type="ECO:0000256" key="7">
    <source>
        <dbReference type="ARBA" id="ARBA00023136"/>
    </source>
</evidence>
<feature type="transmembrane region" description="Helical" evidence="8">
    <location>
        <begin position="122"/>
        <end position="138"/>
    </location>
</feature>
<dbReference type="GO" id="GO:0016763">
    <property type="term" value="F:pentosyltransferase activity"/>
    <property type="evidence" value="ECO:0007669"/>
    <property type="project" value="TreeGrafter"/>
</dbReference>
<keyword evidence="6 8" id="KW-1133">Transmembrane helix</keyword>
<sequence>MLRNLINNHRTNIYLIIIILIASFLRLSWLAEIPNGFHQDESTTGYDAYSLLKTARNQYGEFLPLFSQAFGDYNESLSRFMTVPFIKIFGLNEFATRLPIALVGILTIPVLYYLVKELFNRKLAIISALILAISPWHIQFSRIAYTGILLPFFFCLALLFFVKSLKHPSYFYLTAIAFAFSIYTYNPAKIFVPIFISYLIILFRKYLWRKKEAFISLLIFLPIFFFLFSFWISPEGMTRVRTSGGIINNPLDIVLSYLSYFSPKFLFFSGDPNPRHSSPNMGQLYLVEIVTIIVGFWVLIRKQGYQRNILLFWLFMYPIPAALIGPNHALRSIVGIPVFTIISALGIYQILYLFKARGKVALISTLLALTFSLAIYFNSYFLEYPKQSKYNTWRYGMKEAINYVEKSKYSCAIVSNQFHHINSFILFFTKYDPALYQKSPIDPLLSFRNQSSYSIGKFRIISINDINQYNYHQCVFMLMPNDLKTIRSLGLDWHEKYTIINPRGSAEIYLGEVTKNGKHSGGY</sequence>
<keyword evidence="5 8" id="KW-0812">Transmembrane</keyword>
<evidence type="ECO:0000256" key="8">
    <source>
        <dbReference type="SAM" id="Phobius"/>
    </source>
</evidence>
<dbReference type="AlphaFoldDB" id="I4H6I4"/>
<feature type="transmembrane region" description="Helical" evidence="8">
    <location>
        <begin position="214"/>
        <end position="232"/>
    </location>
</feature>
<reference evidence="10 11" key="1">
    <citation type="submission" date="2012-04" db="EMBL/GenBank/DDBJ databases">
        <authorList>
            <person name="Genoscope - CEA"/>
        </authorList>
    </citation>
    <scope>NUCLEOTIDE SEQUENCE [LARGE SCALE GENOMIC DNA]</scope>
    <source>
        <strain evidence="10 11">9807</strain>
    </source>
</reference>
<dbReference type="HOGENOM" id="CLU_026367_0_0_3"/>
<dbReference type="Pfam" id="PF13231">
    <property type="entry name" value="PMT_2"/>
    <property type="match status" value="1"/>
</dbReference>
<comment type="subcellular location">
    <subcellularLocation>
        <location evidence="1">Cell membrane</location>
        <topology evidence="1">Multi-pass membrane protein</topology>
    </subcellularLocation>
</comment>
<feature type="transmembrane region" description="Helical" evidence="8">
    <location>
        <begin position="169"/>
        <end position="185"/>
    </location>
</feature>
<dbReference type="GO" id="GO:0009103">
    <property type="term" value="P:lipopolysaccharide biosynthetic process"/>
    <property type="evidence" value="ECO:0007669"/>
    <property type="project" value="UniProtKB-ARBA"/>
</dbReference>
<evidence type="ECO:0000256" key="2">
    <source>
        <dbReference type="ARBA" id="ARBA00022475"/>
    </source>
</evidence>
<feature type="transmembrane region" description="Helical" evidence="8">
    <location>
        <begin position="144"/>
        <end position="162"/>
    </location>
</feature>
<accession>I4H6I4</accession>
<keyword evidence="3" id="KW-0328">Glycosyltransferase</keyword>
<dbReference type="PANTHER" id="PTHR33908">
    <property type="entry name" value="MANNOSYLTRANSFERASE YKCB-RELATED"/>
    <property type="match status" value="1"/>
</dbReference>
<protein>
    <submittedName>
        <fullName evidence="10">Putative Glycosyl transferase family 39</fullName>
    </submittedName>
</protein>
<evidence type="ECO:0000313" key="10">
    <source>
        <dbReference type="EMBL" id="CCI17658.1"/>
    </source>
</evidence>
<dbReference type="PANTHER" id="PTHR33908:SF11">
    <property type="entry name" value="MEMBRANE PROTEIN"/>
    <property type="match status" value="1"/>
</dbReference>
<feature type="domain" description="Glycosyltransferase RgtA/B/C/D-like" evidence="9">
    <location>
        <begin position="84"/>
        <end position="225"/>
    </location>
</feature>
<feature type="transmembrane region" description="Helical" evidence="8">
    <location>
        <begin position="282"/>
        <end position="300"/>
    </location>
</feature>
<feature type="transmembrane region" description="Helical" evidence="8">
    <location>
        <begin position="94"/>
        <end position="115"/>
    </location>
</feature>
<keyword evidence="4 10" id="KW-0808">Transferase</keyword>
<keyword evidence="7 8" id="KW-0472">Membrane</keyword>
<evidence type="ECO:0000256" key="4">
    <source>
        <dbReference type="ARBA" id="ARBA00022679"/>
    </source>
</evidence>
<keyword evidence="2" id="KW-1003">Cell membrane</keyword>
<dbReference type="InterPro" id="IPR050297">
    <property type="entry name" value="LipidA_mod_glycosyltrf_83"/>
</dbReference>
<evidence type="ECO:0000259" key="9">
    <source>
        <dbReference type="Pfam" id="PF13231"/>
    </source>
</evidence>
<feature type="transmembrane region" description="Helical" evidence="8">
    <location>
        <begin position="332"/>
        <end position="354"/>
    </location>
</feature>
<feature type="transmembrane region" description="Helical" evidence="8">
    <location>
        <begin position="309"/>
        <end position="326"/>
    </location>
</feature>
<evidence type="ECO:0000313" key="11">
    <source>
        <dbReference type="Proteomes" id="UP000003613"/>
    </source>
</evidence>
<name>I4H6I4_MICAE</name>
<feature type="transmembrane region" description="Helical" evidence="8">
    <location>
        <begin position="12"/>
        <end position="31"/>
    </location>
</feature>
<evidence type="ECO:0000256" key="3">
    <source>
        <dbReference type="ARBA" id="ARBA00022676"/>
    </source>
</evidence>
<dbReference type="Proteomes" id="UP000003613">
    <property type="component" value="Unassembled WGS sequence"/>
</dbReference>
<feature type="transmembrane region" description="Helical" evidence="8">
    <location>
        <begin position="361"/>
        <end position="382"/>
    </location>
</feature>
<comment type="caution">
    <text evidence="10">The sequence shown here is derived from an EMBL/GenBank/DDBJ whole genome shotgun (WGS) entry which is preliminary data.</text>
</comment>
<proteinExistence type="predicted"/>
<evidence type="ECO:0000256" key="5">
    <source>
        <dbReference type="ARBA" id="ARBA00022692"/>
    </source>
</evidence>
<evidence type="ECO:0000256" key="1">
    <source>
        <dbReference type="ARBA" id="ARBA00004651"/>
    </source>
</evidence>
<dbReference type="InterPro" id="IPR038731">
    <property type="entry name" value="RgtA/B/C-like"/>
</dbReference>